<evidence type="ECO:0000256" key="2">
    <source>
        <dbReference type="ARBA" id="ARBA00023235"/>
    </source>
</evidence>
<sequence length="252" mass="28482">MKTSLSILYLFLILSFASCEDKESSSKNTLESGSTKEEVTKKTSKIDSLKAKYSKKEAKATKDEKETDDRFPIPQEQLIPFLTAYGKENPENHIRIITSFGNIEVKLYHDTPLHRANFIMLVKKDYFNNTFFHRVAPGFVIQGGNSDNVATPRKRSQIGDYLIPSEFKAGHKHTYGAFSAAKYSEQNVSKASSPFEFFIVMDKNGTPHLNNDHTVFGRVTKGMDVAEKIAKVKTGQSEWPIDNVEMDIEIID</sequence>
<evidence type="ECO:0000259" key="5">
    <source>
        <dbReference type="PROSITE" id="PS50072"/>
    </source>
</evidence>
<dbReference type="PRINTS" id="PR00153">
    <property type="entry name" value="CSAPPISMRASE"/>
</dbReference>
<dbReference type="RefSeq" id="WP_198638808.1">
    <property type="nucleotide sequence ID" value="NZ_JAEHNY010000009.1"/>
</dbReference>
<protein>
    <recommendedName>
        <fullName evidence="3">Peptidyl-prolyl cis-trans isomerase</fullName>
        <shortName evidence="3">PPIase</shortName>
        <ecNumber evidence="3">5.2.1.8</ecNumber>
    </recommendedName>
</protein>
<gene>
    <name evidence="6" type="ORF">I6U50_10635</name>
</gene>
<comment type="function">
    <text evidence="3">PPIases accelerate the folding of proteins. It catalyzes the cis-trans isomerization of proline imidic peptide bonds in oligopeptides.</text>
</comment>
<comment type="caution">
    <text evidence="6">The sequence shown here is derived from an EMBL/GenBank/DDBJ whole genome shotgun (WGS) entry which is preliminary data.</text>
</comment>
<dbReference type="SUPFAM" id="SSF50891">
    <property type="entry name" value="Cyclophilin-like"/>
    <property type="match status" value="1"/>
</dbReference>
<accession>A0ABS0THG9</accession>
<dbReference type="Gene3D" id="2.40.100.10">
    <property type="entry name" value="Cyclophilin-like"/>
    <property type="match status" value="1"/>
</dbReference>
<evidence type="ECO:0000256" key="3">
    <source>
        <dbReference type="RuleBase" id="RU363019"/>
    </source>
</evidence>
<dbReference type="PANTHER" id="PTHR45625:SF4">
    <property type="entry name" value="PEPTIDYLPROLYL ISOMERASE DOMAIN AND WD REPEAT-CONTAINING PROTEIN 1"/>
    <property type="match status" value="1"/>
</dbReference>
<keyword evidence="1 3" id="KW-0697">Rotamase</keyword>
<evidence type="ECO:0000313" key="6">
    <source>
        <dbReference type="EMBL" id="MBI6120473.1"/>
    </source>
</evidence>
<feature type="compositionally biased region" description="Basic and acidic residues" evidence="4">
    <location>
        <begin position="34"/>
        <end position="69"/>
    </location>
</feature>
<keyword evidence="7" id="KW-1185">Reference proteome</keyword>
<comment type="similarity">
    <text evidence="3">Belongs to the cyclophilin-type PPIase family.</text>
</comment>
<dbReference type="EC" id="5.2.1.8" evidence="3"/>
<dbReference type="Proteomes" id="UP000635665">
    <property type="component" value="Unassembled WGS sequence"/>
</dbReference>
<dbReference type="EMBL" id="JAEHNY010000009">
    <property type="protein sequence ID" value="MBI6120473.1"/>
    <property type="molecule type" value="Genomic_DNA"/>
</dbReference>
<evidence type="ECO:0000313" key="7">
    <source>
        <dbReference type="Proteomes" id="UP000635665"/>
    </source>
</evidence>
<dbReference type="PROSITE" id="PS51257">
    <property type="entry name" value="PROKAR_LIPOPROTEIN"/>
    <property type="match status" value="1"/>
</dbReference>
<feature type="domain" description="PPIase cyclophilin-type" evidence="5">
    <location>
        <begin position="101"/>
        <end position="252"/>
    </location>
</feature>
<evidence type="ECO:0000256" key="1">
    <source>
        <dbReference type="ARBA" id="ARBA00023110"/>
    </source>
</evidence>
<organism evidence="6 7">
    <name type="scientific">Salegentibacter maritimus</name>
    <dbReference type="NCBI Taxonomy" id="2794347"/>
    <lineage>
        <taxon>Bacteria</taxon>
        <taxon>Pseudomonadati</taxon>
        <taxon>Bacteroidota</taxon>
        <taxon>Flavobacteriia</taxon>
        <taxon>Flavobacteriales</taxon>
        <taxon>Flavobacteriaceae</taxon>
        <taxon>Salegentibacter</taxon>
    </lineage>
</organism>
<dbReference type="PANTHER" id="PTHR45625">
    <property type="entry name" value="PEPTIDYL-PROLYL CIS-TRANS ISOMERASE-RELATED"/>
    <property type="match status" value="1"/>
</dbReference>
<dbReference type="InterPro" id="IPR029000">
    <property type="entry name" value="Cyclophilin-like_dom_sf"/>
</dbReference>
<feature type="region of interest" description="Disordered" evidence="4">
    <location>
        <begin position="21"/>
        <end position="69"/>
    </location>
</feature>
<evidence type="ECO:0000256" key="4">
    <source>
        <dbReference type="SAM" id="MobiDB-lite"/>
    </source>
</evidence>
<dbReference type="Pfam" id="PF00160">
    <property type="entry name" value="Pro_isomerase"/>
    <property type="match status" value="1"/>
</dbReference>
<proteinExistence type="inferred from homology"/>
<dbReference type="InterPro" id="IPR044666">
    <property type="entry name" value="Cyclophilin_A-like"/>
</dbReference>
<dbReference type="InterPro" id="IPR002130">
    <property type="entry name" value="Cyclophilin-type_PPIase_dom"/>
</dbReference>
<dbReference type="CDD" id="cd00317">
    <property type="entry name" value="cyclophilin"/>
    <property type="match status" value="1"/>
</dbReference>
<name>A0ABS0THG9_9FLAO</name>
<dbReference type="PROSITE" id="PS50072">
    <property type="entry name" value="CSA_PPIASE_2"/>
    <property type="match status" value="1"/>
</dbReference>
<reference evidence="6 7" key="1">
    <citation type="submission" date="2020-12" db="EMBL/GenBank/DDBJ databases">
        <title>Salegentibacter orientalis sp. nov., isolated from costal sediment.</title>
        <authorList>
            <person name="Lian F.-B."/>
        </authorList>
    </citation>
    <scope>NUCLEOTIDE SEQUENCE [LARGE SCALE GENOMIC DNA]</scope>
    <source>
        <strain evidence="6 7">F60176</strain>
    </source>
</reference>
<comment type="catalytic activity">
    <reaction evidence="3">
        <text>[protein]-peptidylproline (omega=180) = [protein]-peptidylproline (omega=0)</text>
        <dbReference type="Rhea" id="RHEA:16237"/>
        <dbReference type="Rhea" id="RHEA-COMP:10747"/>
        <dbReference type="Rhea" id="RHEA-COMP:10748"/>
        <dbReference type="ChEBI" id="CHEBI:83833"/>
        <dbReference type="ChEBI" id="CHEBI:83834"/>
        <dbReference type="EC" id="5.2.1.8"/>
    </reaction>
</comment>
<keyword evidence="2 3" id="KW-0413">Isomerase</keyword>
<dbReference type="GO" id="GO:0016853">
    <property type="term" value="F:isomerase activity"/>
    <property type="evidence" value="ECO:0007669"/>
    <property type="project" value="UniProtKB-KW"/>
</dbReference>